<name>A0A7Y8CEW1_9PSED</name>
<evidence type="ECO:0000313" key="2">
    <source>
        <dbReference type="Proteomes" id="UP000517547"/>
    </source>
</evidence>
<comment type="caution">
    <text evidence="1">The sequence shown here is derived from an EMBL/GenBank/DDBJ whole genome shotgun (WGS) entry which is preliminary data.</text>
</comment>
<proteinExistence type="predicted"/>
<evidence type="ECO:0000313" key="1">
    <source>
        <dbReference type="EMBL" id="NWC16675.1"/>
    </source>
</evidence>
<dbReference type="Proteomes" id="UP000517547">
    <property type="component" value="Unassembled WGS sequence"/>
</dbReference>
<protein>
    <submittedName>
        <fullName evidence="1">Uncharacterized protein</fullName>
    </submittedName>
</protein>
<accession>A0A7Y8CEW1</accession>
<dbReference type="RefSeq" id="WP_017126614.1">
    <property type="nucleotide sequence ID" value="NZ_JACAOK010000022.1"/>
</dbReference>
<dbReference type="GeneID" id="57664229"/>
<dbReference type="EMBL" id="JACAQE010000008">
    <property type="protein sequence ID" value="NWC16675.1"/>
    <property type="molecule type" value="Genomic_DNA"/>
</dbReference>
<organism evidence="1 2">
    <name type="scientific">Pseudomonas gingeri</name>
    <dbReference type="NCBI Taxonomy" id="117681"/>
    <lineage>
        <taxon>Bacteria</taxon>
        <taxon>Pseudomonadati</taxon>
        <taxon>Pseudomonadota</taxon>
        <taxon>Gammaproteobacteria</taxon>
        <taxon>Pseudomonadales</taxon>
        <taxon>Pseudomonadaceae</taxon>
        <taxon>Pseudomonas</taxon>
    </lineage>
</organism>
<gene>
    <name evidence="1" type="ORF">HX845_23665</name>
</gene>
<sequence length="150" mass="16655">MASLSITSIDQTNIYARVGDDKSTQVYSTTTELGLGYTSGDRLRFTGTQWGDDPAGPVVTLKNLGPRVCYLCALNSFEGFDAERINMFTRRGFEALQQYSGWPTNDADVNSITDYIVSPGFIPARGVRLNSYESATFNFNETQFVLCYQP</sequence>
<dbReference type="AlphaFoldDB" id="A0A7Y8CEW1"/>
<reference evidence="1 2" key="1">
    <citation type="submission" date="2020-04" db="EMBL/GenBank/DDBJ databases">
        <title>Molecular characterization of pseudomonads from Agaricus bisporus reveal novel blotch 2 pathogens in Western Europe.</title>
        <authorList>
            <person name="Taparia T."/>
            <person name="Krijger M."/>
            <person name="Haynes E."/>
            <person name="Elpinstone J.G."/>
            <person name="Noble R."/>
            <person name="Van Der Wolf J."/>
        </authorList>
    </citation>
    <scope>NUCLEOTIDE SEQUENCE [LARGE SCALE GENOMIC DNA]</scope>
    <source>
        <strain evidence="1 2">IPO3738</strain>
    </source>
</reference>